<comment type="caution">
    <text evidence="3">The sequence shown here is derived from an EMBL/GenBank/DDBJ whole genome shotgun (WGS) entry which is preliminary data.</text>
</comment>
<dbReference type="SMART" id="SM00769">
    <property type="entry name" value="WHy"/>
    <property type="match status" value="1"/>
</dbReference>
<evidence type="ECO:0000313" key="3">
    <source>
        <dbReference type="EMBL" id="KAJ0194686.1"/>
    </source>
</evidence>
<gene>
    <name evidence="3" type="ORF">LSAT_V11C700343570</name>
</gene>
<dbReference type="PANTHER" id="PTHR31459:SF23">
    <property type="entry name" value="LATE EMBRYOGENESIS ABUNDANT PROTEIN, LEA_2 SUBGROUP"/>
    <property type="match status" value="1"/>
</dbReference>
<dbReference type="GO" id="GO:0009269">
    <property type="term" value="P:response to desiccation"/>
    <property type="evidence" value="ECO:0007669"/>
    <property type="project" value="InterPro"/>
</dbReference>
<organism evidence="3 4">
    <name type="scientific">Lactuca sativa</name>
    <name type="common">Garden lettuce</name>
    <dbReference type="NCBI Taxonomy" id="4236"/>
    <lineage>
        <taxon>Eukaryota</taxon>
        <taxon>Viridiplantae</taxon>
        <taxon>Streptophyta</taxon>
        <taxon>Embryophyta</taxon>
        <taxon>Tracheophyta</taxon>
        <taxon>Spermatophyta</taxon>
        <taxon>Magnoliopsida</taxon>
        <taxon>eudicotyledons</taxon>
        <taxon>Gunneridae</taxon>
        <taxon>Pentapetalae</taxon>
        <taxon>asterids</taxon>
        <taxon>campanulids</taxon>
        <taxon>Asterales</taxon>
        <taxon>Asteraceae</taxon>
        <taxon>Cichorioideae</taxon>
        <taxon>Cichorieae</taxon>
        <taxon>Lactucinae</taxon>
        <taxon>Lactuca</taxon>
    </lineage>
</organism>
<comment type="similarity">
    <text evidence="1">Belongs to the LEA type 2 family.</text>
</comment>
<dbReference type="InterPro" id="IPR013990">
    <property type="entry name" value="WHy-dom"/>
</dbReference>
<dbReference type="AlphaFoldDB" id="A0A9R1UVT0"/>
<evidence type="ECO:0000259" key="2">
    <source>
        <dbReference type="SMART" id="SM00769"/>
    </source>
</evidence>
<dbReference type="InterPro" id="IPR004864">
    <property type="entry name" value="LEA_2"/>
</dbReference>
<sequence>MASLMDKAKQFVSDAAASIEKPKASVTDVDLKDVGVSCVTYLAKINVSNPYSVSIPIGEIRYVLKSSGSEIASGTVPDPGSLKGDSETMLNVDIKVAHSVLVSLVKDIGRDWDIDYDLKVTLVVDLPLIGNISIPVTSAGEIKLPSLTDFFTT</sequence>
<evidence type="ECO:0000313" key="4">
    <source>
        <dbReference type="Proteomes" id="UP000235145"/>
    </source>
</evidence>
<accession>A0A9R1UVT0</accession>
<dbReference type="FunFam" id="2.60.40.1820:FF:000001">
    <property type="entry name" value="Desiccation protectant protein Lea14-like"/>
    <property type="match status" value="1"/>
</dbReference>
<protein>
    <recommendedName>
        <fullName evidence="2">Water stress and hypersensitive response domain-containing protein</fullName>
    </recommendedName>
</protein>
<dbReference type="InterPro" id="IPR045043">
    <property type="entry name" value="Lea14-like"/>
</dbReference>
<dbReference type="PANTHER" id="PTHR31459">
    <property type="match status" value="1"/>
</dbReference>
<evidence type="ECO:0000256" key="1">
    <source>
        <dbReference type="ARBA" id="ARBA00005960"/>
    </source>
</evidence>
<dbReference type="EMBL" id="NBSK02000007">
    <property type="protein sequence ID" value="KAJ0194686.1"/>
    <property type="molecule type" value="Genomic_DNA"/>
</dbReference>
<dbReference type="Gene3D" id="2.60.40.1820">
    <property type="match status" value="1"/>
</dbReference>
<feature type="domain" description="Water stress and hypersensitive response" evidence="2">
    <location>
        <begin position="24"/>
        <end position="141"/>
    </location>
</feature>
<dbReference type="OrthoDB" id="588983at2759"/>
<proteinExistence type="inferred from homology"/>
<dbReference type="Pfam" id="PF03168">
    <property type="entry name" value="LEA_2"/>
    <property type="match status" value="1"/>
</dbReference>
<reference evidence="3 4" key="1">
    <citation type="journal article" date="2017" name="Nat. Commun.">
        <title>Genome assembly with in vitro proximity ligation data and whole-genome triplication in lettuce.</title>
        <authorList>
            <person name="Reyes-Chin-Wo S."/>
            <person name="Wang Z."/>
            <person name="Yang X."/>
            <person name="Kozik A."/>
            <person name="Arikit S."/>
            <person name="Song C."/>
            <person name="Xia L."/>
            <person name="Froenicke L."/>
            <person name="Lavelle D.O."/>
            <person name="Truco M.J."/>
            <person name="Xia R."/>
            <person name="Zhu S."/>
            <person name="Xu C."/>
            <person name="Xu H."/>
            <person name="Xu X."/>
            <person name="Cox K."/>
            <person name="Korf I."/>
            <person name="Meyers B.C."/>
            <person name="Michelmore R.W."/>
        </authorList>
    </citation>
    <scope>NUCLEOTIDE SEQUENCE [LARGE SCALE GENOMIC DNA]</scope>
    <source>
        <strain evidence="4">cv. Salinas</strain>
        <tissue evidence="3">Seedlings</tissue>
    </source>
</reference>
<name>A0A9R1UVT0_LACSA</name>
<keyword evidence="4" id="KW-1185">Reference proteome</keyword>
<dbReference type="Proteomes" id="UP000235145">
    <property type="component" value="Unassembled WGS sequence"/>
</dbReference>
<dbReference type="SUPFAM" id="SSF117070">
    <property type="entry name" value="LEA14-like"/>
    <property type="match status" value="1"/>
</dbReference>